<dbReference type="Pfam" id="PF00701">
    <property type="entry name" value="DHDPS"/>
    <property type="match status" value="1"/>
</dbReference>
<sequence length="331" mass="34913">MGPPNAVPRTAADKFGRPAAHPATAEEVEMHGKHVVAGVYCAAATPLKENGDPDLALFADHCGKLLDDGCHGIALLGTTGEANSFSQDERRAILESALAAGIAADRLMPGTGVAAIPETVALTKHALSLGVTKVVMLPPFYYKEVSDEGVYAAYSQIVEKISDSRLKVILYHIPQVSGIPLSFPLIKRLASAFPETIVGIKDSSGDFANMQALVAELPNFSVLAGADPLLLPLLKAGGAGCITATSNLVADCLRLIFDHVSDAARAAEVEAAQARINAYRTLSNSYVQIPTVKAMVALKRGEDAWFRTRAPLMPLNDSERADLAAKFAALD</sequence>
<dbReference type="CDD" id="cd00408">
    <property type="entry name" value="DHDPS-like"/>
    <property type="match status" value="1"/>
</dbReference>
<dbReference type="Gene3D" id="3.20.20.70">
    <property type="entry name" value="Aldolase class I"/>
    <property type="match status" value="1"/>
</dbReference>
<dbReference type="Proteomes" id="UP000006180">
    <property type="component" value="Chromosome"/>
</dbReference>
<dbReference type="PANTHER" id="PTHR12128">
    <property type="entry name" value="DIHYDRODIPICOLINATE SYNTHASE"/>
    <property type="match status" value="1"/>
</dbReference>
<accession>I3X1V0</accession>
<feature type="binding site" evidence="4">
    <location>
        <position position="79"/>
    </location>
    <ligand>
        <name>pyruvate</name>
        <dbReference type="ChEBI" id="CHEBI:15361"/>
    </ligand>
</feature>
<organism evidence="6 7">
    <name type="scientific">Sinorhizobium fredii (strain USDA 257)</name>
    <dbReference type="NCBI Taxonomy" id="1185652"/>
    <lineage>
        <taxon>Bacteria</taxon>
        <taxon>Pseudomonadati</taxon>
        <taxon>Pseudomonadota</taxon>
        <taxon>Alphaproteobacteria</taxon>
        <taxon>Hyphomicrobiales</taxon>
        <taxon>Rhizobiaceae</taxon>
        <taxon>Sinorhizobium/Ensifer group</taxon>
        <taxon>Sinorhizobium</taxon>
    </lineage>
</organism>
<dbReference type="PANTHER" id="PTHR12128:SF67">
    <property type="entry name" value="BLR3884 PROTEIN"/>
    <property type="match status" value="1"/>
</dbReference>
<feature type="binding site" evidence="4">
    <location>
        <position position="242"/>
    </location>
    <ligand>
        <name>pyruvate</name>
        <dbReference type="ChEBI" id="CHEBI:15361"/>
    </ligand>
</feature>
<reference evidence="6 7" key="1">
    <citation type="journal article" date="2012" name="J. Bacteriol.">
        <title>Complete genome sequence of the broad-host-range strain Sinorhizobium fredii USDA257.</title>
        <authorList>
            <person name="Schuldes J."/>
            <person name="Rodriguez Orbegoso M."/>
            <person name="Schmeisser C."/>
            <person name="Krishnan H.B."/>
            <person name="Daniel R."/>
            <person name="Streit W.R."/>
        </authorList>
    </citation>
    <scope>NUCLEOTIDE SEQUENCE [LARGE SCALE GENOMIC DNA]</scope>
    <source>
        <strain evidence="6 7">USDA 257</strain>
    </source>
</reference>
<dbReference type="EC" id="4.-.-.-" evidence="6"/>
<feature type="active site" description="Schiff-base intermediate with substrate" evidence="3">
    <location>
        <position position="201"/>
    </location>
</feature>
<dbReference type="EMBL" id="CP003563">
    <property type="protein sequence ID" value="AFL49856.1"/>
    <property type="molecule type" value="Genomic_DNA"/>
</dbReference>
<dbReference type="PRINTS" id="PR00146">
    <property type="entry name" value="DHPICSNTHASE"/>
</dbReference>
<proteinExistence type="inferred from homology"/>
<feature type="region of interest" description="Disordered" evidence="5">
    <location>
        <begin position="1"/>
        <end position="20"/>
    </location>
</feature>
<dbReference type="KEGG" id="sfd:USDA257_c12650"/>
<evidence type="ECO:0000313" key="6">
    <source>
        <dbReference type="EMBL" id="AFL49856.1"/>
    </source>
</evidence>
<dbReference type="InterPro" id="IPR013785">
    <property type="entry name" value="Aldolase_TIM"/>
</dbReference>
<dbReference type="SUPFAM" id="SSF51569">
    <property type="entry name" value="Aldolase"/>
    <property type="match status" value="1"/>
</dbReference>
<evidence type="ECO:0000256" key="1">
    <source>
        <dbReference type="ARBA" id="ARBA00023239"/>
    </source>
</evidence>
<dbReference type="HOGENOM" id="CLU_049343_5_1_5"/>
<name>I3X1V0_SINF2</name>
<dbReference type="GO" id="GO:0008840">
    <property type="term" value="F:4-hydroxy-tetrahydrodipicolinate synthase activity"/>
    <property type="evidence" value="ECO:0007669"/>
    <property type="project" value="TreeGrafter"/>
</dbReference>
<dbReference type="eggNOG" id="COG0329">
    <property type="taxonomic scope" value="Bacteria"/>
</dbReference>
<dbReference type="AlphaFoldDB" id="I3X1V0"/>
<dbReference type="STRING" id="1185652.USDA257_c12650"/>
<protein>
    <submittedName>
        <fullName evidence="6">Putative DAPA-like lyase</fullName>
        <ecNumber evidence="6">4.-.-.-</ecNumber>
    </submittedName>
</protein>
<evidence type="ECO:0000256" key="5">
    <source>
        <dbReference type="SAM" id="MobiDB-lite"/>
    </source>
</evidence>
<dbReference type="PATRIC" id="fig|1185652.3.peg.1314"/>
<evidence type="ECO:0000256" key="3">
    <source>
        <dbReference type="PIRSR" id="PIRSR001365-1"/>
    </source>
</evidence>
<gene>
    <name evidence="6" type="ORF">USDA257_c12650</name>
</gene>
<evidence type="ECO:0000313" key="7">
    <source>
        <dbReference type="Proteomes" id="UP000006180"/>
    </source>
</evidence>
<evidence type="ECO:0000256" key="2">
    <source>
        <dbReference type="PIRNR" id="PIRNR001365"/>
    </source>
</evidence>
<keyword evidence="1 2" id="KW-0456">Lyase</keyword>
<dbReference type="InterPro" id="IPR002220">
    <property type="entry name" value="DapA-like"/>
</dbReference>
<dbReference type="SMART" id="SM01130">
    <property type="entry name" value="DHDPS"/>
    <property type="match status" value="1"/>
</dbReference>
<evidence type="ECO:0000256" key="4">
    <source>
        <dbReference type="PIRSR" id="PIRSR001365-2"/>
    </source>
</evidence>
<comment type="similarity">
    <text evidence="2">Belongs to the DapA family.</text>
</comment>
<dbReference type="PIRSF" id="PIRSF001365">
    <property type="entry name" value="DHDPS"/>
    <property type="match status" value="1"/>
</dbReference>
<feature type="active site" description="Proton donor/acceptor" evidence="3">
    <location>
        <position position="171"/>
    </location>
</feature>